<dbReference type="PANTHER" id="PTHR14463:SF10">
    <property type="entry name" value="LIPASE MATURATION FACTOR 1"/>
    <property type="match status" value="1"/>
</dbReference>
<evidence type="ECO:0000256" key="2">
    <source>
        <dbReference type="SAM" id="Phobius"/>
    </source>
</evidence>
<proteinExistence type="predicted"/>
<dbReference type="Ensembl" id="ENSABRT00000023222.1">
    <property type="protein sequence ID" value="ENSABRP00000016304.1"/>
    <property type="gene ID" value="ENSABRG00000014307.1"/>
</dbReference>
<protein>
    <recommendedName>
        <fullName evidence="5">Lipase maturation factor 1</fullName>
    </recommendedName>
</protein>
<reference evidence="3" key="1">
    <citation type="submission" date="2025-08" db="UniProtKB">
        <authorList>
            <consortium name="Ensembl"/>
        </authorList>
    </citation>
    <scope>IDENTIFICATION</scope>
</reference>
<keyword evidence="2" id="KW-1133">Transmembrane helix</keyword>
<evidence type="ECO:0008006" key="5">
    <source>
        <dbReference type="Google" id="ProtNLM"/>
    </source>
</evidence>
<feature type="compositionally biased region" description="Polar residues" evidence="1">
    <location>
        <begin position="243"/>
        <end position="252"/>
    </location>
</feature>
<keyword evidence="4" id="KW-1185">Reference proteome</keyword>
<evidence type="ECO:0000313" key="3">
    <source>
        <dbReference type="Ensembl" id="ENSABRP00000016304.1"/>
    </source>
</evidence>
<dbReference type="Proteomes" id="UP000694426">
    <property type="component" value="Unplaced"/>
</dbReference>
<dbReference type="InterPro" id="IPR009613">
    <property type="entry name" value="LMF"/>
</dbReference>
<feature type="region of interest" description="Disordered" evidence="1">
    <location>
        <begin position="220"/>
        <end position="252"/>
    </location>
</feature>
<dbReference type="AlphaFoldDB" id="A0A8B9C8Q9"/>
<dbReference type="GO" id="GO:0051604">
    <property type="term" value="P:protein maturation"/>
    <property type="evidence" value="ECO:0007669"/>
    <property type="project" value="InterPro"/>
</dbReference>
<keyword evidence="2" id="KW-0812">Transmembrane</keyword>
<dbReference type="GeneTree" id="ENSGT00530000063702"/>
<reference evidence="3" key="2">
    <citation type="submission" date="2025-09" db="UniProtKB">
        <authorList>
            <consortium name="Ensembl"/>
        </authorList>
    </citation>
    <scope>IDENTIFICATION</scope>
</reference>
<accession>A0A8B9C8Q9</accession>
<evidence type="ECO:0000256" key="1">
    <source>
        <dbReference type="SAM" id="MobiDB-lite"/>
    </source>
</evidence>
<name>A0A8B9C8Q9_9AVES</name>
<feature type="transmembrane region" description="Helical" evidence="2">
    <location>
        <begin position="134"/>
        <end position="161"/>
    </location>
</feature>
<keyword evidence="2" id="KW-0472">Membrane</keyword>
<evidence type="ECO:0000313" key="4">
    <source>
        <dbReference type="Proteomes" id="UP000694426"/>
    </source>
</evidence>
<organism evidence="3 4">
    <name type="scientific">Anser brachyrhynchus</name>
    <name type="common">Pink-footed goose</name>
    <dbReference type="NCBI Taxonomy" id="132585"/>
    <lineage>
        <taxon>Eukaryota</taxon>
        <taxon>Metazoa</taxon>
        <taxon>Chordata</taxon>
        <taxon>Craniata</taxon>
        <taxon>Vertebrata</taxon>
        <taxon>Euteleostomi</taxon>
        <taxon>Archelosauria</taxon>
        <taxon>Archosauria</taxon>
        <taxon>Dinosauria</taxon>
        <taxon>Saurischia</taxon>
        <taxon>Theropoda</taxon>
        <taxon>Coelurosauria</taxon>
        <taxon>Aves</taxon>
        <taxon>Neognathae</taxon>
        <taxon>Galloanserae</taxon>
        <taxon>Anseriformes</taxon>
        <taxon>Anatidae</taxon>
        <taxon>Anserinae</taxon>
        <taxon>Anser</taxon>
    </lineage>
</organism>
<dbReference type="PANTHER" id="PTHR14463">
    <property type="entry name" value="LIPASE MATURATION FACTOR"/>
    <property type="match status" value="1"/>
</dbReference>
<dbReference type="GO" id="GO:0005789">
    <property type="term" value="C:endoplasmic reticulum membrane"/>
    <property type="evidence" value="ECO:0007669"/>
    <property type="project" value="TreeGrafter"/>
</dbReference>
<feature type="transmembrane region" description="Helical" evidence="2">
    <location>
        <begin position="53"/>
        <end position="75"/>
    </location>
</feature>
<sequence>MLAAGRDMAAPSAALRQRRAAAGGGGPEPPGRAAAAAAAGGGLVPPVTPGTFWLTRIVLLRAVALLYLVAFLVAYHQNKQLIGEKGLLPCKLYLQSVKKYFKGKINLDALSYAPTIIWFLDWSDMDSILDNISVVGLATSAFVLVTGCANMVLMAVLWVLYLSLVNVGQICLQTPSAAEGASLSTAVQLAWAQSQGSFGRADRPLGEAGHAACPLLLPATSSEPRQLGNGLRARGAEPAVTAPQGTSRRSLS</sequence>